<sequence length="126" mass="14456">MISSEAQYISVTLGVTFIRPIRMAGLAEVDQSHGHHDPSTTPPWISFPVRLYEVHDIGYTRIIEHRPRWPGSQIVSVTQLPYLNGFKNPLADIAKPALWRMEGFLKIFYVAAINFAFMYIINFLFC</sequence>
<evidence type="ECO:0000256" key="1">
    <source>
        <dbReference type="SAM" id="Phobius"/>
    </source>
</evidence>
<organism evidence="2 3">
    <name type="scientific">Araneus ventricosus</name>
    <name type="common">Orbweaver spider</name>
    <name type="synonym">Epeira ventricosa</name>
    <dbReference type="NCBI Taxonomy" id="182803"/>
    <lineage>
        <taxon>Eukaryota</taxon>
        <taxon>Metazoa</taxon>
        <taxon>Ecdysozoa</taxon>
        <taxon>Arthropoda</taxon>
        <taxon>Chelicerata</taxon>
        <taxon>Arachnida</taxon>
        <taxon>Araneae</taxon>
        <taxon>Araneomorphae</taxon>
        <taxon>Entelegynae</taxon>
        <taxon>Araneoidea</taxon>
        <taxon>Araneidae</taxon>
        <taxon>Araneus</taxon>
    </lineage>
</organism>
<keyword evidence="1" id="KW-0812">Transmembrane</keyword>
<proteinExistence type="predicted"/>
<feature type="transmembrane region" description="Helical" evidence="1">
    <location>
        <begin position="107"/>
        <end position="125"/>
    </location>
</feature>
<keyword evidence="1" id="KW-1133">Transmembrane helix</keyword>
<dbReference type="AlphaFoldDB" id="A0A4Y2D8B1"/>
<keyword evidence="1" id="KW-0472">Membrane</keyword>
<evidence type="ECO:0000313" key="3">
    <source>
        <dbReference type="Proteomes" id="UP000499080"/>
    </source>
</evidence>
<comment type="caution">
    <text evidence="2">The sequence shown here is derived from an EMBL/GenBank/DDBJ whole genome shotgun (WGS) entry which is preliminary data.</text>
</comment>
<dbReference type="EMBL" id="BGPR01000312">
    <property type="protein sequence ID" value="GBM12347.1"/>
    <property type="molecule type" value="Genomic_DNA"/>
</dbReference>
<name>A0A4Y2D8B1_ARAVE</name>
<accession>A0A4Y2D8B1</accession>
<gene>
    <name evidence="2" type="ORF">AVEN_116786_1</name>
</gene>
<dbReference type="Proteomes" id="UP000499080">
    <property type="component" value="Unassembled WGS sequence"/>
</dbReference>
<protein>
    <submittedName>
        <fullName evidence="2">Uncharacterized protein</fullName>
    </submittedName>
</protein>
<evidence type="ECO:0000313" key="2">
    <source>
        <dbReference type="EMBL" id="GBM12347.1"/>
    </source>
</evidence>
<keyword evidence="3" id="KW-1185">Reference proteome</keyword>
<reference evidence="2 3" key="1">
    <citation type="journal article" date="2019" name="Sci. Rep.">
        <title>Orb-weaving spider Araneus ventricosus genome elucidates the spidroin gene catalogue.</title>
        <authorList>
            <person name="Kono N."/>
            <person name="Nakamura H."/>
            <person name="Ohtoshi R."/>
            <person name="Moran D.A.P."/>
            <person name="Shinohara A."/>
            <person name="Yoshida Y."/>
            <person name="Fujiwara M."/>
            <person name="Mori M."/>
            <person name="Tomita M."/>
            <person name="Arakawa K."/>
        </authorList>
    </citation>
    <scope>NUCLEOTIDE SEQUENCE [LARGE SCALE GENOMIC DNA]</scope>
</reference>